<evidence type="ECO:0000256" key="1">
    <source>
        <dbReference type="SAM" id="SignalP"/>
    </source>
</evidence>
<feature type="chain" id="PRO_5043710517" description="Pectinesterase inhibitor domain-containing protein" evidence="1">
    <location>
        <begin position="24"/>
        <end position="161"/>
    </location>
</feature>
<reference evidence="2" key="1">
    <citation type="submission" date="2024-03" db="EMBL/GenBank/DDBJ databases">
        <title>WGS assembly of Saponaria officinalis var. Norfolk2.</title>
        <authorList>
            <person name="Jenkins J."/>
            <person name="Shu S."/>
            <person name="Grimwood J."/>
            <person name="Barry K."/>
            <person name="Goodstein D."/>
            <person name="Schmutz J."/>
            <person name="Leebens-Mack J."/>
            <person name="Osbourn A."/>
        </authorList>
    </citation>
    <scope>NUCLEOTIDE SEQUENCE [LARGE SCALE GENOMIC DNA]</scope>
    <source>
        <strain evidence="2">JIC</strain>
    </source>
</reference>
<feature type="signal peptide" evidence="1">
    <location>
        <begin position="1"/>
        <end position="23"/>
    </location>
</feature>
<protein>
    <recommendedName>
        <fullName evidence="4">Pectinesterase inhibitor domain-containing protein</fullName>
    </recommendedName>
</protein>
<evidence type="ECO:0000313" key="2">
    <source>
        <dbReference type="EMBL" id="KAK9756931.1"/>
    </source>
</evidence>
<accession>A0AAW1N7F9</accession>
<sequence length="161" mass="18478">MSYFLLQIIILLTISTFPHPTKQYDPKNPPKPVKDVCNRIDDDKYGYCIAVFNTGSVENGDMRFLAYYARDLRENNATNAMQRINSDLMPRIPDPYVQQVLWVCKDAFEKVKEELVNRVNPMITSGSDFQEAKAWVNYCVGLMYSCRAVCMGYRDGVNALP</sequence>
<dbReference type="SUPFAM" id="SSF101148">
    <property type="entry name" value="Plant invertase/pectin methylesterase inhibitor"/>
    <property type="match status" value="1"/>
</dbReference>
<dbReference type="Gene3D" id="1.20.140.40">
    <property type="entry name" value="Invertase/pectin methylesterase inhibitor family protein"/>
    <property type="match status" value="1"/>
</dbReference>
<dbReference type="AlphaFoldDB" id="A0AAW1N7F9"/>
<dbReference type="EMBL" id="JBDFQZ010000001">
    <property type="protein sequence ID" value="KAK9756931.1"/>
    <property type="molecule type" value="Genomic_DNA"/>
</dbReference>
<name>A0AAW1N7F9_SAPOF</name>
<gene>
    <name evidence="2" type="ORF">RND81_01G130600</name>
</gene>
<keyword evidence="3" id="KW-1185">Reference proteome</keyword>
<organism evidence="2 3">
    <name type="scientific">Saponaria officinalis</name>
    <name type="common">Common soapwort</name>
    <name type="synonym">Lychnis saponaria</name>
    <dbReference type="NCBI Taxonomy" id="3572"/>
    <lineage>
        <taxon>Eukaryota</taxon>
        <taxon>Viridiplantae</taxon>
        <taxon>Streptophyta</taxon>
        <taxon>Embryophyta</taxon>
        <taxon>Tracheophyta</taxon>
        <taxon>Spermatophyta</taxon>
        <taxon>Magnoliopsida</taxon>
        <taxon>eudicotyledons</taxon>
        <taxon>Gunneridae</taxon>
        <taxon>Pentapetalae</taxon>
        <taxon>Caryophyllales</taxon>
        <taxon>Caryophyllaceae</taxon>
        <taxon>Caryophylleae</taxon>
        <taxon>Saponaria</taxon>
    </lineage>
</organism>
<evidence type="ECO:0008006" key="4">
    <source>
        <dbReference type="Google" id="ProtNLM"/>
    </source>
</evidence>
<proteinExistence type="predicted"/>
<dbReference type="Proteomes" id="UP001443914">
    <property type="component" value="Unassembled WGS sequence"/>
</dbReference>
<keyword evidence="1" id="KW-0732">Signal</keyword>
<dbReference type="InterPro" id="IPR035513">
    <property type="entry name" value="Invertase/methylesterase_inhib"/>
</dbReference>
<evidence type="ECO:0000313" key="3">
    <source>
        <dbReference type="Proteomes" id="UP001443914"/>
    </source>
</evidence>
<comment type="caution">
    <text evidence="2">The sequence shown here is derived from an EMBL/GenBank/DDBJ whole genome shotgun (WGS) entry which is preliminary data.</text>
</comment>